<organism evidence="1 2">
    <name type="scientific">Acetobacter garciniae</name>
    <dbReference type="NCBI Taxonomy" id="2817435"/>
    <lineage>
        <taxon>Bacteria</taxon>
        <taxon>Pseudomonadati</taxon>
        <taxon>Pseudomonadota</taxon>
        <taxon>Alphaproteobacteria</taxon>
        <taxon>Acetobacterales</taxon>
        <taxon>Acetobacteraceae</taxon>
        <taxon>Acetobacter</taxon>
    </lineage>
</organism>
<keyword evidence="2" id="KW-1185">Reference proteome</keyword>
<gene>
    <name evidence="1" type="ORF">J2D77_08745</name>
</gene>
<protein>
    <submittedName>
        <fullName evidence="1">Uncharacterized protein</fullName>
    </submittedName>
</protein>
<evidence type="ECO:0000313" key="1">
    <source>
        <dbReference type="EMBL" id="MBO1325233.1"/>
    </source>
</evidence>
<evidence type="ECO:0000313" key="2">
    <source>
        <dbReference type="Proteomes" id="UP000664073"/>
    </source>
</evidence>
<dbReference type="Proteomes" id="UP000664073">
    <property type="component" value="Unassembled WGS sequence"/>
</dbReference>
<proteinExistence type="predicted"/>
<accession>A0A939HNZ3</accession>
<name>A0A939HNZ3_9PROT</name>
<reference evidence="1" key="1">
    <citation type="submission" date="2021-03" db="EMBL/GenBank/DDBJ databases">
        <title>The complete genome sequence of Acetobacter sp. TBRC 12339.</title>
        <authorList>
            <person name="Charoenyingcharoen P."/>
            <person name="Yukphan P."/>
        </authorList>
    </citation>
    <scope>NUCLEOTIDE SEQUENCE</scope>
    <source>
        <strain evidence="1">TBRC 12339</strain>
    </source>
</reference>
<dbReference type="AlphaFoldDB" id="A0A939HNZ3"/>
<dbReference type="EMBL" id="JAFVMH010000003">
    <property type="protein sequence ID" value="MBO1325233.1"/>
    <property type="molecule type" value="Genomic_DNA"/>
</dbReference>
<comment type="caution">
    <text evidence="1">The sequence shown here is derived from an EMBL/GenBank/DDBJ whole genome shotgun (WGS) entry which is preliminary data.</text>
</comment>
<sequence>MGQGHTSRAGKSQTGMQGDGDSCLYLVTTAENASAFLADGLKLSRTAPIMLTERDGIGPWLAKLAENVTDEPLCPNVVLRLRRAMVAQALEPEPDHSAEFAARCYLLSGN</sequence>